<organism evidence="1 2">
    <name type="scientific">Avena sativa</name>
    <name type="common">Oat</name>
    <dbReference type="NCBI Taxonomy" id="4498"/>
    <lineage>
        <taxon>Eukaryota</taxon>
        <taxon>Viridiplantae</taxon>
        <taxon>Streptophyta</taxon>
        <taxon>Embryophyta</taxon>
        <taxon>Tracheophyta</taxon>
        <taxon>Spermatophyta</taxon>
        <taxon>Magnoliopsida</taxon>
        <taxon>Liliopsida</taxon>
        <taxon>Poales</taxon>
        <taxon>Poaceae</taxon>
        <taxon>BOP clade</taxon>
        <taxon>Pooideae</taxon>
        <taxon>Poodae</taxon>
        <taxon>Poeae</taxon>
        <taxon>Poeae Chloroplast Group 1 (Aveneae type)</taxon>
        <taxon>Aveninae</taxon>
        <taxon>Avena</taxon>
    </lineage>
</organism>
<accession>A0ACD5U052</accession>
<proteinExistence type="predicted"/>
<protein>
    <submittedName>
        <fullName evidence="1">Uncharacterized protein</fullName>
    </submittedName>
</protein>
<dbReference type="EnsemblPlants" id="AVESA.00010b.r2.1DG0154730.1">
    <property type="protein sequence ID" value="AVESA.00010b.r2.1DG0154730.1.CDS"/>
    <property type="gene ID" value="AVESA.00010b.r2.1DG0154730"/>
</dbReference>
<sequence length="989" mass="113426">MAAGVGAETGAMSSLLVKLTALLSDEYRLLAGVRKQIQFLERELSTMRVLLEKMADMEEKLDGMAKDWRGKVRDLSYELEDCIDRFMDRLGSGDAKPKFIKRTARRLRTLWARHGIATQIKELKARVIEESERRDRYKLDESCYAQARTVEIDPRITAIHEEVRGLVAMDGPMKHVTALLTDEKEMELKVVAIVGSGGLGKTTLAMEVYRRIGGDFHCRASVSVSRTLDLEKLLKDILSQIDQYVYAECQSNSWGIEQLIPRIKQILTGKRYFIVIDDVWKNEDWKMVKRAFPDNNNGSRIIATTRITDVANLCCSNSDGQPYQMKPLDDADSRRLFFKRIFRSDDPCPAELEEVSTRILKKCSGLPLAIVTFASLLANKTHNKDEWERLQDSIGTGSSLENDGNLKGMKDILLLSYWDLPHQLKTCLLYLCIYPEDYEINCEQLKVKWIAEGFIDRRRGRLDQVAENCLNELVNRNMIQAVHVGYDGSVESCRVHDMVLDLIMSLSDEENFATVLNGCVCNSFPSKIRRLSVHYICKEHEVVSAITENKLHVRSLSMFKPFMQMPYLVDFHALRVLDLERCERLENKHVKNIGSSRQLRYLRIDSNGITELPEEIGKLQHLETLDLRGCFSLQRLPSTVVKLQKLVHLFVSRTTGLPAVEFGSMQALEALDVNIWYADNPMRFAVELGYLTKLKKLEIDLCFTTDDKRNILMTRRDQLLSEEPLKYKAIEEILMRILVSSITGLGKCNLRYLEIREGKMCERLFCKPCCVYPYLQHLRILTIIKMVPKGLASLKNLVKLQIPVWDFDKEGLHLLMGMPSLAHLWLVIMLRIKENLAVGSNGFKLLKELYINTKYSSFDHSDFGEEPTDRLQLTFAAGAMPALRLLDLNLDPMKVTPDCFAELGVEHLSGLAHFHVNLYCAQAAPGWVEALESSIEKAVELQPNRKLEIHVTRWDEDLMYKDDKEWEEAVAKEREMLMKSREEESEMAE</sequence>
<reference evidence="1" key="1">
    <citation type="submission" date="2021-05" db="EMBL/GenBank/DDBJ databases">
        <authorList>
            <person name="Scholz U."/>
            <person name="Mascher M."/>
            <person name="Fiebig A."/>
        </authorList>
    </citation>
    <scope>NUCLEOTIDE SEQUENCE [LARGE SCALE GENOMIC DNA]</scope>
</reference>
<evidence type="ECO:0000313" key="1">
    <source>
        <dbReference type="EnsemblPlants" id="AVESA.00010b.r2.1DG0154730.1.CDS"/>
    </source>
</evidence>
<keyword evidence="2" id="KW-1185">Reference proteome</keyword>
<reference evidence="1" key="2">
    <citation type="submission" date="2025-09" db="UniProtKB">
        <authorList>
            <consortium name="EnsemblPlants"/>
        </authorList>
    </citation>
    <scope>IDENTIFICATION</scope>
</reference>
<dbReference type="Proteomes" id="UP001732700">
    <property type="component" value="Chromosome 1D"/>
</dbReference>
<name>A0ACD5U052_AVESA</name>
<evidence type="ECO:0000313" key="2">
    <source>
        <dbReference type="Proteomes" id="UP001732700"/>
    </source>
</evidence>